<feature type="non-terminal residue" evidence="1">
    <location>
        <position position="378"/>
    </location>
</feature>
<proteinExistence type="predicted"/>
<accession>A0ACC1HT55</accession>
<sequence>MQRPPYYGQQDDGHQSQQDAPQPIETTHGTQPLTQIRFHLSQRPPGADERPLIPISDMQRYSLRAGSVDASQGMAVEDVIEDSMVLSSQGDVYTDLDVYRGIQIGDENDSGDDGHAEGRPSTAAITTSSSDHRDARGCSNACAQVLTHTMTPIPRTPQRPQTPIATPPAFRFSQPQGAHSGSPRKRNDQDATSSRPKRPKKPSEATKLLVQTINTAAADYRLWRHSTMQPAGPGQRIAASRALLGRESSPDLVVEVQMLAPHPTLSHIIVLEAVIVSSKPAEPGQRQDAREGVMVQDSRQLDPGCRINVLLSLAFMDPGSQRSAKTEMIGQTSNTPASRESLPPLTLRLFRPWSSCVLTTPVRRLSLLVTRFSIAPTK</sequence>
<dbReference type="EMBL" id="JAMZIH010001184">
    <property type="protein sequence ID" value="KAJ1678417.1"/>
    <property type="molecule type" value="Genomic_DNA"/>
</dbReference>
<dbReference type="Proteomes" id="UP001145114">
    <property type="component" value="Unassembled WGS sequence"/>
</dbReference>
<protein>
    <submittedName>
        <fullName evidence="1">Uncharacterized protein</fullName>
    </submittedName>
</protein>
<comment type="caution">
    <text evidence="1">The sequence shown here is derived from an EMBL/GenBank/DDBJ whole genome shotgun (WGS) entry which is preliminary data.</text>
</comment>
<gene>
    <name evidence="1" type="ORF">EV182_004083</name>
</gene>
<keyword evidence="2" id="KW-1185">Reference proteome</keyword>
<name>A0ACC1HT55_9FUNG</name>
<reference evidence="1" key="1">
    <citation type="submission" date="2022-06" db="EMBL/GenBank/DDBJ databases">
        <title>Phylogenomic reconstructions and comparative analyses of Kickxellomycotina fungi.</title>
        <authorList>
            <person name="Reynolds N.K."/>
            <person name="Stajich J.E."/>
            <person name="Barry K."/>
            <person name="Grigoriev I.V."/>
            <person name="Crous P."/>
            <person name="Smith M.E."/>
        </authorList>
    </citation>
    <scope>NUCLEOTIDE SEQUENCE</scope>
    <source>
        <strain evidence="1">RSA 2271</strain>
    </source>
</reference>
<evidence type="ECO:0000313" key="2">
    <source>
        <dbReference type="Proteomes" id="UP001145114"/>
    </source>
</evidence>
<evidence type="ECO:0000313" key="1">
    <source>
        <dbReference type="EMBL" id="KAJ1678417.1"/>
    </source>
</evidence>
<organism evidence="1 2">
    <name type="scientific">Spiromyces aspiralis</name>
    <dbReference type="NCBI Taxonomy" id="68401"/>
    <lineage>
        <taxon>Eukaryota</taxon>
        <taxon>Fungi</taxon>
        <taxon>Fungi incertae sedis</taxon>
        <taxon>Zoopagomycota</taxon>
        <taxon>Kickxellomycotina</taxon>
        <taxon>Kickxellomycetes</taxon>
        <taxon>Kickxellales</taxon>
        <taxon>Kickxellaceae</taxon>
        <taxon>Spiromyces</taxon>
    </lineage>
</organism>